<gene>
    <name evidence="2" type="ORF">BN9_124310</name>
</gene>
<accession>A0A024GVC2</accession>
<dbReference type="EMBL" id="CAIX01000562">
    <property type="protein sequence ID" value="CCI50540.1"/>
    <property type="molecule type" value="Genomic_DNA"/>
</dbReference>
<proteinExistence type="predicted"/>
<evidence type="ECO:0000313" key="2">
    <source>
        <dbReference type="EMBL" id="CCI50540.1"/>
    </source>
</evidence>
<evidence type="ECO:0000313" key="3">
    <source>
        <dbReference type="Proteomes" id="UP000053237"/>
    </source>
</evidence>
<reference evidence="2 3" key="1">
    <citation type="submission" date="2012-05" db="EMBL/GenBank/DDBJ databases">
        <title>Recombination and specialization in a pathogen metapopulation.</title>
        <authorList>
            <person name="Gardiner A."/>
            <person name="Kemen E."/>
            <person name="Schultz-Larsen T."/>
            <person name="MacLean D."/>
            <person name="Van Oosterhout C."/>
            <person name="Jones J.D.G."/>
        </authorList>
    </citation>
    <scope>NUCLEOTIDE SEQUENCE [LARGE SCALE GENOMIC DNA]</scope>
    <source>
        <strain evidence="2 3">Ac Nc2</strain>
    </source>
</reference>
<dbReference type="OrthoDB" id="185175at2759"/>
<sequence>MSPFSWDSTITDSSINSLEDVRFQSDAGPLKYQSTFNGISTDPSDFSMMKQTSQKIDKRISTASASGNVEEYTRPDKRKSILAYQNERRKGYVEADNRGRDDIPILEERDDELTGVDLVCCEPKQPTANRKQPTGIDLDSEPEAAMSALQRRSIKSGLLYRMKGKGMRIKNSWKLSYTVVNRNAVTFYTRENGKVCGQFDLTVCTSTSIEVMPKDSIFDGSRATLWRFAIRSVKDRMVFSANSEADLKEWLRAIHLAIQLNNCAEQRFSDVRAATGSFLATFGRGLFRFSAQNGKIRS</sequence>
<evidence type="ECO:0000259" key="1">
    <source>
        <dbReference type="PROSITE" id="PS50003"/>
    </source>
</evidence>
<dbReference type="SUPFAM" id="SSF50729">
    <property type="entry name" value="PH domain-like"/>
    <property type="match status" value="1"/>
</dbReference>
<dbReference type="InterPro" id="IPR011993">
    <property type="entry name" value="PH-like_dom_sf"/>
</dbReference>
<protein>
    <recommendedName>
        <fullName evidence="1">PH domain-containing protein</fullName>
    </recommendedName>
</protein>
<dbReference type="SMART" id="SM00233">
    <property type="entry name" value="PH"/>
    <property type="match status" value="1"/>
</dbReference>
<feature type="domain" description="PH" evidence="1">
    <location>
        <begin position="152"/>
        <end position="259"/>
    </location>
</feature>
<dbReference type="Gene3D" id="2.30.29.30">
    <property type="entry name" value="Pleckstrin-homology domain (PH domain)/Phosphotyrosine-binding domain (PTB)"/>
    <property type="match status" value="1"/>
</dbReference>
<organism evidence="2 3">
    <name type="scientific">Albugo candida</name>
    <dbReference type="NCBI Taxonomy" id="65357"/>
    <lineage>
        <taxon>Eukaryota</taxon>
        <taxon>Sar</taxon>
        <taxon>Stramenopiles</taxon>
        <taxon>Oomycota</taxon>
        <taxon>Peronosporomycetes</taxon>
        <taxon>Albuginales</taxon>
        <taxon>Albuginaceae</taxon>
        <taxon>Albugo</taxon>
    </lineage>
</organism>
<dbReference type="Pfam" id="PF00169">
    <property type="entry name" value="PH"/>
    <property type="match status" value="1"/>
</dbReference>
<keyword evidence="3" id="KW-1185">Reference proteome</keyword>
<dbReference type="Proteomes" id="UP000053237">
    <property type="component" value="Unassembled WGS sequence"/>
</dbReference>
<dbReference type="PROSITE" id="PS50003">
    <property type="entry name" value="PH_DOMAIN"/>
    <property type="match status" value="1"/>
</dbReference>
<name>A0A024GVC2_9STRA</name>
<dbReference type="InParanoid" id="A0A024GVC2"/>
<comment type="caution">
    <text evidence="2">The sequence shown here is derived from an EMBL/GenBank/DDBJ whole genome shotgun (WGS) entry which is preliminary data.</text>
</comment>
<dbReference type="InterPro" id="IPR001849">
    <property type="entry name" value="PH_domain"/>
</dbReference>
<dbReference type="AlphaFoldDB" id="A0A024GVC2"/>